<accession>A0A426QLV2</accession>
<evidence type="ECO:0000313" key="2">
    <source>
        <dbReference type="EMBL" id="RRQ22725.1"/>
    </source>
</evidence>
<organism evidence="2 3">
    <name type="scientific">Thiohalobacter thiocyanaticus</name>
    <dbReference type="NCBI Taxonomy" id="585455"/>
    <lineage>
        <taxon>Bacteria</taxon>
        <taxon>Pseudomonadati</taxon>
        <taxon>Pseudomonadota</taxon>
        <taxon>Gammaproteobacteria</taxon>
        <taxon>Thiohalobacterales</taxon>
        <taxon>Thiohalobacteraceae</taxon>
        <taxon>Thiohalobacter</taxon>
    </lineage>
</organism>
<gene>
    <name evidence="2" type="ORF">D6C00_12845</name>
</gene>
<dbReference type="OrthoDB" id="5401788at2"/>
<name>A0A426QLV2_9GAMM</name>
<dbReference type="PANTHER" id="PTHR39327">
    <property type="match status" value="1"/>
</dbReference>
<dbReference type="RefSeq" id="WP_125182065.1">
    <property type="nucleotide sequence ID" value="NZ_QZMU01000001.1"/>
</dbReference>
<evidence type="ECO:0000313" key="3">
    <source>
        <dbReference type="Proteomes" id="UP000287798"/>
    </source>
</evidence>
<dbReference type="EMBL" id="QZMU01000001">
    <property type="protein sequence ID" value="RRQ22725.1"/>
    <property type="molecule type" value="Genomic_DNA"/>
</dbReference>
<dbReference type="InterPro" id="IPR010319">
    <property type="entry name" value="Transglutaminase-like_Cys_pept"/>
</dbReference>
<comment type="caution">
    <text evidence="2">The sequence shown here is derived from an EMBL/GenBank/DDBJ whole genome shotgun (WGS) entry which is preliminary data.</text>
</comment>
<keyword evidence="1" id="KW-0732">Signal</keyword>
<feature type="signal peptide" evidence="1">
    <location>
        <begin position="1"/>
        <end position="29"/>
    </location>
</feature>
<dbReference type="Pfam" id="PF06035">
    <property type="entry name" value="Peptidase_C93"/>
    <property type="match status" value="1"/>
</dbReference>
<proteinExistence type="predicted"/>
<feature type="chain" id="PRO_5018995209" evidence="1">
    <location>
        <begin position="30"/>
        <end position="213"/>
    </location>
</feature>
<reference evidence="2 3" key="1">
    <citation type="journal article" date="2010" name="Int. J. Syst. Evol. Microbiol.">
        <title>Thiohalobacter thiocyanaticus gen. nov., sp. nov., a moderately halophilic, sulfur-oxidizing gammaproteobacterium from hypersaline lakes, that utilizes thiocyanate.</title>
        <authorList>
            <person name="Sorokin D.Y."/>
            <person name="Kovaleva O.L."/>
            <person name="Tourova T.P."/>
            <person name="Muyzer G."/>
        </authorList>
    </citation>
    <scope>NUCLEOTIDE SEQUENCE [LARGE SCALE GENOMIC DNA]</scope>
    <source>
        <strain evidence="2 3">Hrh1</strain>
    </source>
</reference>
<dbReference type="PANTHER" id="PTHR39327:SF1">
    <property type="entry name" value="BLR5470 PROTEIN"/>
    <property type="match status" value="1"/>
</dbReference>
<keyword evidence="3" id="KW-1185">Reference proteome</keyword>
<dbReference type="Gene3D" id="3.10.620.30">
    <property type="match status" value="1"/>
</dbReference>
<dbReference type="AlphaFoldDB" id="A0A426QLV2"/>
<evidence type="ECO:0000256" key="1">
    <source>
        <dbReference type="SAM" id="SignalP"/>
    </source>
</evidence>
<protein>
    <submittedName>
        <fullName evidence="2">Transglutaminase</fullName>
    </submittedName>
</protein>
<dbReference type="Proteomes" id="UP000287798">
    <property type="component" value="Unassembled WGS sequence"/>
</dbReference>
<sequence length="213" mass="23933">MAERVASRCGGLRSLVLLLGLCAVAVGVAADEGGESRDYLQWQRLLIGLAGEAERIQVETVNRFVNGMRERSDRELWGVADYWASPDEFLSRGAGDCEDFVITKYISLRRLGISDGRLRLAHSRIYNRERGRIEPHMVLLYRDTAGREWVLDNLHPEPVVRGQRTDLVVNYVFNTKGLWYSGHGDAADSHTDPAEHGKWLAFQLRVQPPGDSG</sequence>